<feature type="transmembrane region" description="Helical" evidence="7">
    <location>
        <begin position="381"/>
        <end position="404"/>
    </location>
</feature>
<comment type="subcellular location">
    <subcellularLocation>
        <location evidence="1">Cell membrane</location>
        <topology evidence="1">Multi-pass membrane protein</topology>
    </subcellularLocation>
</comment>
<dbReference type="InterPro" id="IPR011642">
    <property type="entry name" value="Gate_dom"/>
</dbReference>
<feature type="transmembrane region" description="Helical" evidence="7">
    <location>
        <begin position="291"/>
        <end position="307"/>
    </location>
</feature>
<dbReference type="Pfam" id="PF07670">
    <property type="entry name" value="Gate"/>
    <property type="match status" value="1"/>
</dbReference>
<feature type="transmembrane region" description="Helical" evidence="7">
    <location>
        <begin position="253"/>
        <end position="279"/>
    </location>
</feature>
<dbReference type="RefSeq" id="WP_036781508.1">
    <property type="nucleotide sequence ID" value="NZ_AVBG01000003.1"/>
</dbReference>
<sequence>MSNILWGLGGMLTIFLIAILFSTNRKAINWRTVAGGLAIQITFAFLVFVTTWGQNILQYMSQSVNNLIGYTTEGIEFLYGPLINHENMGMMFAFQVLPTIIFFSSLIAVLYHLGIMQKIIMLIGGLLSKVLGTTKVESINAAGNIFVGQTEAPLLIRPFISRITKSELFAVMTGGFTSIAGSTLVGYTLLGIEVEYLLAASFMAAPAALVLAKLFVPEVEPHHEVIEDVAPEESDTTNVFDAIAGGAVTGLKLAVNIGAILLSFIALLALLNGIIGWVGNLFDVAITLEKLLGYLLAPLAFVIGVPWDEAVRSASFIGQKIVTNEFVAFSSLGEVKGELSEKAEIVTTFALTGFGSLSGIGVQIGALGGMAPDRRKDVANLGLRAVIAATLANLLSASIAGMFLF</sequence>
<keyword evidence="4 7" id="KW-0812">Transmembrane</keyword>
<evidence type="ECO:0000256" key="5">
    <source>
        <dbReference type="ARBA" id="ARBA00022989"/>
    </source>
</evidence>
<feature type="domain" description="Concentrative nucleoside transporter N-terminal" evidence="8">
    <location>
        <begin position="10"/>
        <end position="82"/>
    </location>
</feature>
<dbReference type="Pfam" id="PF01773">
    <property type="entry name" value="Nucleos_tra2_N"/>
    <property type="match status" value="1"/>
</dbReference>
<feature type="domain" description="Concentrative nucleoside transporter C-terminal" evidence="9">
    <location>
        <begin position="196"/>
        <end position="401"/>
    </location>
</feature>
<keyword evidence="5 7" id="KW-1133">Transmembrane helix</keyword>
<gene>
    <name evidence="11" type="ORF">N780_01760</name>
</gene>
<dbReference type="PANTHER" id="PTHR10590:SF4">
    <property type="entry name" value="SOLUTE CARRIER FAMILY 28 MEMBER 3"/>
    <property type="match status" value="1"/>
</dbReference>
<organism evidence="11 12">
    <name type="scientific">Pontibacillus chungwhensis BH030062</name>
    <dbReference type="NCBI Taxonomy" id="1385513"/>
    <lineage>
        <taxon>Bacteria</taxon>
        <taxon>Bacillati</taxon>
        <taxon>Bacillota</taxon>
        <taxon>Bacilli</taxon>
        <taxon>Bacillales</taxon>
        <taxon>Bacillaceae</taxon>
        <taxon>Pontibacillus</taxon>
    </lineage>
</organism>
<evidence type="ECO:0000256" key="6">
    <source>
        <dbReference type="ARBA" id="ARBA00023136"/>
    </source>
</evidence>
<dbReference type="GO" id="GO:0005886">
    <property type="term" value="C:plasma membrane"/>
    <property type="evidence" value="ECO:0007669"/>
    <property type="project" value="UniProtKB-SubCell"/>
</dbReference>
<evidence type="ECO:0000256" key="3">
    <source>
        <dbReference type="ARBA" id="ARBA00022475"/>
    </source>
</evidence>
<reference evidence="11 12" key="1">
    <citation type="submission" date="2013-08" db="EMBL/GenBank/DDBJ databases">
        <title>Genome of Pontibacillus chungwhensis.</title>
        <authorList>
            <person name="Wang Q."/>
            <person name="Wang G."/>
        </authorList>
    </citation>
    <scope>NUCLEOTIDE SEQUENCE [LARGE SCALE GENOMIC DNA]</scope>
    <source>
        <strain evidence="11 12">BH030062</strain>
    </source>
</reference>
<dbReference type="GO" id="GO:0015293">
    <property type="term" value="F:symporter activity"/>
    <property type="evidence" value="ECO:0007669"/>
    <property type="project" value="TreeGrafter"/>
</dbReference>
<feature type="transmembrane region" description="Helical" evidence="7">
    <location>
        <begin position="92"/>
        <end position="113"/>
    </location>
</feature>
<dbReference type="OrthoDB" id="9766455at2"/>
<dbReference type="InterPro" id="IPR011657">
    <property type="entry name" value="CNT_C_dom"/>
</dbReference>
<dbReference type="STRING" id="1385513.N780_01760"/>
<name>A0A0A2V0H8_9BACI</name>
<dbReference type="InterPro" id="IPR008276">
    <property type="entry name" value="C_nuclsd_transpt"/>
</dbReference>
<comment type="similarity">
    <text evidence="2 7">Belongs to the concentrative nucleoside transporter (CNT) (TC 2.A.41) family.</text>
</comment>
<evidence type="ECO:0000256" key="7">
    <source>
        <dbReference type="RuleBase" id="RU362018"/>
    </source>
</evidence>
<accession>A0A0A2V0H8</accession>
<dbReference type="InterPro" id="IPR018270">
    <property type="entry name" value="C_nuclsd_transpt_met_bac"/>
</dbReference>
<feature type="transmembrane region" description="Helical" evidence="7">
    <location>
        <begin position="168"/>
        <end position="190"/>
    </location>
</feature>
<dbReference type="Proteomes" id="UP000030153">
    <property type="component" value="Unassembled WGS sequence"/>
</dbReference>
<keyword evidence="6 7" id="KW-0472">Membrane</keyword>
<evidence type="ECO:0000259" key="10">
    <source>
        <dbReference type="Pfam" id="PF07670"/>
    </source>
</evidence>
<dbReference type="InterPro" id="IPR002668">
    <property type="entry name" value="CNT_N_dom"/>
</dbReference>
<keyword evidence="3" id="KW-1003">Cell membrane</keyword>
<feature type="transmembrane region" description="Helical" evidence="7">
    <location>
        <begin position="34"/>
        <end position="53"/>
    </location>
</feature>
<comment type="caution">
    <text evidence="11">The sequence shown here is derived from an EMBL/GenBank/DDBJ whole genome shotgun (WGS) entry which is preliminary data.</text>
</comment>
<dbReference type="GO" id="GO:0005337">
    <property type="term" value="F:nucleoside transmembrane transporter activity"/>
    <property type="evidence" value="ECO:0007669"/>
    <property type="project" value="InterPro"/>
</dbReference>
<feature type="domain" description="Nucleoside transporter/FeoB GTPase Gate" evidence="10">
    <location>
        <begin position="93"/>
        <end position="188"/>
    </location>
</feature>
<dbReference type="Pfam" id="PF07662">
    <property type="entry name" value="Nucleos_tra2_C"/>
    <property type="match status" value="1"/>
</dbReference>
<dbReference type="NCBIfam" id="TIGR00804">
    <property type="entry name" value="nupC"/>
    <property type="match status" value="1"/>
</dbReference>
<proteinExistence type="inferred from homology"/>
<dbReference type="EMBL" id="AVBG01000003">
    <property type="protein sequence ID" value="KGP92296.1"/>
    <property type="molecule type" value="Genomic_DNA"/>
</dbReference>
<evidence type="ECO:0000259" key="8">
    <source>
        <dbReference type="Pfam" id="PF01773"/>
    </source>
</evidence>
<evidence type="ECO:0000256" key="4">
    <source>
        <dbReference type="ARBA" id="ARBA00022692"/>
    </source>
</evidence>
<keyword evidence="7" id="KW-0813">Transport</keyword>
<dbReference type="AlphaFoldDB" id="A0A0A2V0H8"/>
<keyword evidence="12" id="KW-1185">Reference proteome</keyword>
<protein>
    <recommendedName>
        <fullName evidence="7">Nucleoside permease</fullName>
    </recommendedName>
</protein>
<feature type="transmembrane region" description="Helical" evidence="7">
    <location>
        <begin position="6"/>
        <end position="22"/>
    </location>
</feature>
<evidence type="ECO:0000313" key="12">
    <source>
        <dbReference type="Proteomes" id="UP000030153"/>
    </source>
</evidence>
<evidence type="ECO:0000256" key="1">
    <source>
        <dbReference type="ARBA" id="ARBA00004651"/>
    </source>
</evidence>
<evidence type="ECO:0000313" key="11">
    <source>
        <dbReference type="EMBL" id="KGP92296.1"/>
    </source>
</evidence>
<evidence type="ECO:0000256" key="2">
    <source>
        <dbReference type="ARBA" id="ARBA00009033"/>
    </source>
</evidence>
<dbReference type="PANTHER" id="PTHR10590">
    <property type="entry name" value="SODIUM/NUCLEOSIDE COTRANSPORTER"/>
    <property type="match status" value="1"/>
</dbReference>
<evidence type="ECO:0000259" key="9">
    <source>
        <dbReference type="Pfam" id="PF07662"/>
    </source>
</evidence>
<dbReference type="eggNOG" id="COG1972">
    <property type="taxonomic scope" value="Bacteria"/>
</dbReference>
<feature type="transmembrane region" description="Helical" evidence="7">
    <location>
        <begin position="196"/>
        <end position="216"/>
    </location>
</feature>